<dbReference type="EMBL" id="CBTJ020000029">
    <property type="protein sequence ID" value="CDI02024.1"/>
    <property type="molecule type" value="Genomic_DNA"/>
</dbReference>
<dbReference type="PROSITE" id="PS50893">
    <property type="entry name" value="ABC_TRANSPORTER_2"/>
    <property type="match status" value="1"/>
</dbReference>
<dbReference type="GO" id="GO:0016887">
    <property type="term" value="F:ATP hydrolysis activity"/>
    <property type="evidence" value="ECO:0007669"/>
    <property type="project" value="InterPro"/>
</dbReference>
<evidence type="ECO:0000256" key="1">
    <source>
        <dbReference type="ARBA" id="ARBA00022448"/>
    </source>
</evidence>
<organism evidence="11 12">
    <name type="scientific">Candidatus Competibacter denitrificans Run_A_D11</name>
    <dbReference type="NCBI Taxonomy" id="1400863"/>
    <lineage>
        <taxon>Bacteria</taxon>
        <taxon>Pseudomonadati</taxon>
        <taxon>Pseudomonadota</taxon>
        <taxon>Gammaproteobacteria</taxon>
        <taxon>Candidatus Competibacteraceae</taxon>
        <taxon>Candidatus Competibacter</taxon>
    </lineage>
</organism>
<keyword evidence="12" id="KW-1185">Reference proteome</keyword>
<reference evidence="11" key="2">
    <citation type="submission" date="2014-03" db="EMBL/GenBank/DDBJ databases">
        <title>Candidatus Competibacter-lineage genomes retrieved from metagenomes reveal functional metabolic diversity.</title>
        <authorList>
            <person name="McIlroy S.J."/>
            <person name="Albertsen M."/>
            <person name="Andresen E.K."/>
            <person name="Saunders A.M."/>
            <person name="Kristiansen R."/>
            <person name="Stokholm-Bjerregaard M."/>
            <person name="Nielsen K.L."/>
            <person name="Nielsen P.H."/>
        </authorList>
    </citation>
    <scope>NUCLEOTIDE SEQUENCE</scope>
    <source>
        <strain evidence="11">Run_A_D11</strain>
    </source>
</reference>
<dbReference type="InterPro" id="IPR003439">
    <property type="entry name" value="ABC_transporter-like_ATP-bd"/>
</dbReference>
<name>W6M5Y0_9GAMM</name>
<dbReference type="SUPFAM" id="SSF52540">
    <property type="entry name" value="P-loop containing nucleoside triphosphate hydrolases"/>
    <property type="match status" value="1"/>
</dbReference>
<keyword evidence="3" id="KW-0547">Nucleotide-binding</keyword>
<keyword evidence="1" id="KW-0813">Transport</keyword>
<evidence type="ECO:0000256" key="6">
    <source>
        <dbReference type="ARBA" id="ARBA00022906"/>
    </source>
</evidence>
<dbReference type="PANTHER" id="PTHR42734:SF9">
    <property type="entry name" value="ZINC IMPORT ATP-BINDING PROTEIN ZNUC"/>
    <property type="match status" value="1"/>
</dbReference>
<keyword evidence="9" id="KW-0472">Membrane</keyword>
<dbReference type="InterPro" id="IPR027417">
    <property type="entry name" value="P-loop_NTPase"/>
</dbReference>
<dbReference type="InterPro" id="IPR050153">
    <property type="entry name" value="Metal_Ion_Import_ABC"/>
</dbReference>
<dbReference type="RefSeq" id="WP_048671714.1">
    <property type="nucleotide sequence ID" value="NZ_CBTJ020000029.1"/>
</dbReference>
<accession>W6M5Y0</accession>
<feature type="domain" description="ABC transporter" evidence="10">
    <location>
        <begin position="7"/>
        <end position="222"/>
    </location>
</feature>
<dbReference type="SMART" id="SM00382">
    <property type="entry name" value="AAA"/>
    <property type="match status" value="1"/>
</dbReference>
<dbReference type="GO" id="GO:0006829">
    <property type="term" value="P:zinc ion transport"/>
    <property type="evidence" value="ECO:0007669"/>
    <property type="project" value="UniProtKB-KW"/>
</dbReference>
<evidence type="ECO:0000313" key="11">
    <source>
        <dbReference type="EMBL" id="CDI02024.1"/>
    </source>
</evidence>
<keyword evidence="5" id="KW-0067">ATP-binding</keyword>
<dbReference type="GO" id="GO:0005524">
    <property type="term" value="F:ATP binding"/>
    <property type="evidence" value="ECO:0007669"/>
    <property type="project" value="UniProtKB-KW"/>
</dbReference>
<dbReference type="InterPro" id="IPR017871">
    <property type="entry name" value="ABC_transporter-like_CS"/>
</dbReference>
<keyword evidence="4" id="KW-0862">Zinc</keyword>
<dbReference type="PROSITE" id="PS00211">
    <property type="entry name" value="ABC_TRANSPORTER_1"/>
    <property type="match status" value="1"/>
</dbReference>
<keyword evidence="2" id="KW-1003">Cell membrane</keyword>
<dbReference type="Gene3D" id="3.40.50.300">
    <property type="entry name" value="P-loop containing nucleotide triphosphate hydrolases"/>
    <property type="match status" value="1"/>
</dbReference>
<gene>
    <name evidence="11" type="primary">znuC</name>
    <name evidence="11" type="ORF">BN873_230039</name>
</gene>
<evidence type="ECO:0000256" key="7">
    <source>
        <dbReference type="ARBA" id="ARBA00022967"/>
    </source>
</evidence>
<dbReference type="PANTHER" id="PTHR42734">
    <property type="entry name" value="METAL TRANSPORT SYSTEM ATP-BINDING PROTEIN TM_0124-RELATED"/>
    <property type="match status" value="1"/>
</dbReference>
<sequence>MSVEPLLTVVNVSLAIRGNAIVQNVNFQLTPGEIVALIGPNGAGKSTLVRLVLGLLRPDSGRIMLKPGLRIGYMPQRLSVADTLPLTVQRFITLGMAASRSQVRELLAEVGAEQVLDSPVQAISGGELQRVLLARALLRQPDLLVLDEPIQGVDLNGQYELHDLISNLRRQRGCGILMVSHELHLVMATTDHVICLNRHVCCSGHPDHVARDPAYLELFGLEGARTLAIYHHHHNHRHDLHGAVVAAAEDDAHG</sequence>
<dbReference type="GO" id="GO:0010043">
    <property type="term" value="P:response to zinc ion"/>
    <property type="evidence" value="ECO:0007669"/>
    <property type="project" value="TreeGrafter"/>
</dbReference>
<evidence type="ECO:0000256" key="5">
    <source>
        <dbReference type="ARBA" id="ARBA00022840"/>
    </source>
</evidence>
<keyword evidence="7" id="KW-1278">Translocase</keyword>
<dbReference type="AlphaFoldDB" id="W6M5Y0"/>
<dbReference type="InterPro" id="IPR003593">
    <property type="entry name" value="AAA+_ATPase"/>
</dbReference>
<dbReference type="NCBIfam" id="NF007090">
    <property type="entry name" value="PRK09544.1"/>
    <property type="match status" value="1"/>
</dbReference>
<proteinExistence type="predicted"/>
<protein>
    <submittedName>
        <fullName evidence="11">High-affinity Zn transport protein (ABC superfamily, atp_bind)</fullName>
    </submittedName>
</protein>
<dbReference type="OrthoDB" id="9780942at2"/>
<evidence type="ECO:0000256" key="3">
    <source>
        <dbReference type="ARBA" id="ARBA00022741"/>
    </source>
</evidence>
<evidence type="ECO:0000313" key="12">
    <source>
        <dbReference type="Proteomes" id="UP000035760"/>
    </source>
</evidence>
<reference evidence="11" key="1">
    <citation type="submission" date="2013-07" db="EMBL/GenBank/DDBJ databases">
        <authorList>
            <person name="McIlroy S."/>
        </authorList>
    </citation>
    <scope>NUCLEOTIDE SEQUENCE [LARGE SCALE GENOMIC DNA]</scope>
    <source>
        <strain evidence="11">Run_A_D11</strain>
    </source>
</reference>
<evidence type="ECO:0000256" key="2">
    <source>
        <dbReference type="ARBA" id="ARBA00022475"/>
    </source>
</evidence>
<evidence type="ECO:0000256" key="4">
    <source>
        <dbReference type="ARBA" id="ARBA00022833"/>
    </source>
</evidence>
<dbReference type="FunFam" id="3.40.50.300:FF:000392">
    <property type="entry name" value="Zinc import ATP-binding protein ZnuC"/>
    <property type="match status" value="1"/>
</dbReference>
<dbReference type="Pfam" id="PF00005">
    <property type="entry name" value="ABC_tran"/>
    <property type="match status" value="1"/>
</dbReference>
<dbReference type="STRING" id="1400863.BN873_230039"/>
<evidence type="ECO:0000256" key="8">
    <source>
        <dbReference type="ARBA" id="ARBA00023065"/>
    </source>
</evidence>
<evidence type="ECO:0000259" key="10">
    <source>
        <dbReference type="PROSITE" id="PS50893"/>
    </source>
</evidence>
<dbReference type="Proteomes" id="UP000035760">
    <property type="component" value="Unassembled WGS sequence"/>
</dbReference>
<evidence type="ECO:0000256" key="9">
    <source>
        <dbReference type="ARBA" id="ARBA00023136"/>
    </source>
</evidence>
<comment type="caution">
    <text evidence="11">The sequence shown here is derived from an EMBL/GenBank/DDBJ whole genome shotgun (WGS) entry which is preliminary data.</text>
</comment>
<keyword evidence="8" id="KW-0406">Ion transport</keyword>
<keyword evidence="6" id="KW-0864">Zinc transport</keyword>